<evidence type="ECO:0000313" key="1">
    <source>
        <dbReference type="EMBL" id="KAJ9660348.1"/>
    </source>
</evidence>
<gene>
    <name evidence="1" type="ORF">H2198_002657</name>
</gene>
<name>A0ACC3ADT3_9EURO</name>
<dbReference type="Proteomes" id="UP001172386">
    <property type="component" value="Unassembled WGS sequence"/>
</dbReference>
<sequence>MTVLVAWLILGLGATFREHRKEMSVLDRRFIFFVRGVLGLKRNRRGGRISEKWQLTLQKLMLSLSDAHALAGLAILIAGFTQACEITVYHYHAVVYFGWISFSVHLITLSVARHYLRENKSLLIWRLILMFGLFGLLFAALCFTGSTAWPTSWDSSTPRYFYFDSPVFLLWTTEYMGKWRNDTIFALIILSLAFISRLLKLFKSTSEFSRKWLRTWPEDLLKKHFQSCRVHQHSSHNGSARAWWIFSSWGTLALYLYIRAIFDVFESLLVELLWLTLALTWGFTETFSWKYSSRFSQYEQKWGFGQVLPLLLVVAPLFAIPELLDASRSEAKSPTTPKAKQLHLFTTPRASGSDTSTELQRLHTPVDIDPRHDYDLHHKDQHVETFWTDHYYSGTNHITQSQVHTGTDILDDTKVAYHSKNYNALVVFVLISELGLFWSIAWPRFVTDPAASRTKTGDISAMVGLKYVLIVCTPIVVFPFVIWFLIMAPLSRTIRRAVR</sequence>
<evidence type="ECO:0000313" key="2">
    <source>
        <dbReference type="Proteomes" id="UP001172386"/>
    </source>
</evidence>
<dbReference type="EMBL" id="JAPDRQ010000032">
    <property type="protein sequence ID" value="KAJ9660348.1"/>
    <property type="molecule type" value="Genomic_DNA"/>
</dbReference>
<organism evidence="1 2">
    <name type="scientific">Neophaeococcomyces mojaviensis</name>
    <dbReference type="NCBI Taxonomy" id="3383035"/>
    <lineage>
        <taxon>Eukaryota</taxon>
        <taxon>Fungi</taxon>
        <taxon>Dikarya</taxon>
        <taxon>Ascomycota</taxon>
        <taxon>Pezizomycotina</taxon>
        <taxon>Eurotiomycetes</taxon>
        <taxon>Chaetothyriomycetidae</taxon>
        <taxon>Chaetothyriales</taxon>
        <taxon>Chaetothyriales incertae sedis</taxon>
        <taxon>Neophaeococcomyces</taxon>
    </lineage>
</organism>
<keyword evidence="2" id="KW-1185">Reference proteome</keyword>
<protein>
    <submittedName>
        <fullName evidence="1">Uncharacterized protein</fullName>
    </submittedName>
</protein>
<reference evidence="1" key="1">
    <citation type="submission" date="2022-10" db="EMBL/GenBank/DDBJ databases">
        <title>Culturing micro-colonial fungi from biological soil crusts in the Mojave desert and describing Neophaeococcomyces mojavensis, and introducing the new genera and species Taxawa tesnikishii.</title>
        <authorList>
            <person name="Kurbessoian T."/>
            <person name="Stajich J.E."/>
        </authorList>
    </citation>
    <scope>NUCLEOTIDE SEQUENCE</scope>
    <source>
        <strain evidence="1">JES_112</strain>
    </source>
</reference>
<accession>A0ACC3ADT3</accession>
<proteinExistence type="predicted"/>
<comment type="caution">
    <text evidence="1">The sequence shown here is derived from an EMBL/GenBank/DDBJ whole genome shotgun (WGS) entry which is preliminary data.</text>
</comment>